<dbReference type="AlphaFoldDB" id="A0A811SCL3"/>
<gene>
    <name evidence="3" type="ORF">NCGR_LOCUS64042</name>
</gene>
<comment type="caution">
    <text evidence="3">The sequence shown here is derived from an EMBL/GenBank/DDBJ whole genome shotgun (WGS) entry which is preliminary data.</text>
</comment>
<keyword evidence="2" id="KW-1133">Transmembrane helix</keyword>
<feature type="compositionally biased region" description="Low complexity" evidence="1">
    <location>
        <begin position="110"/>
        <end position="130"/>
    </location>
</feature>
<evidence type="ECO:0000256" key="2">
    <source>
        <dbReference type="SAM" id="Phobius"/>
    </source>
</evidence>
<name>A0A811SCL3_9POAL</name>
<proteinExistence type="predicted"/>
<organism evidence="3 4">
    <name type="scientific">Miscanthus lutarioriparius</name>
    <dbReference type="NCBI Taxonomy" id="422564"/>
    <lineage>
        <taxon>Eukaryota</taxon>
        <taxon>Viridiplantae</taxon>
        <taxon>Streptophyta</taxon>
        <taxon>Embryophyta</taxon>
        <taxon>Tracheophyta</taxon>
        <taxon>Spermatophyta</taxon>
        <taxon>Magnoliopsida</taxon>
        <taxon>Liliopsida</taxon>
        <taxon>Poales</taxon>
        <taxon>Poaceae</taxon>
        <taxon>PACMAD clade</taxon>
        <taxon>Panicoideae</taxon>
        <taxon>Andropogonodae</taxon>
        <taxon>Andropogoneae</taxon>
        <taxon>Saccharinae</taxon>
        <taxon>Miscanthus</taxon>
    </lineage>
</organism>
<evidence type="ECO:0000313" key="4">
    <source>
        <dbReference type="Proteomes" id="UP000604825"/>
    </source>
</evidence>
<feature type="transmembrane region" description="Helical" evidence="2">
    <location>
        <begin position="6"/>
        <end position="30"/>
    </location>
</feature>
<evidence type="ECO:0000313" key="3">
    <source>
        <dbReference type="EMBL" id="CAD6339944.1"/>
    </source>
</evidence>
<feature type="transmembrane region" description="Helical" evidence="2">
    <location>
        <begin position="42"/>
        <end position="65"/>
    </location>
</feature>
<keyword evidence="2" id="KW-0812">Transmembrane</keyword>
<accession>A0A811SCL3</accession>
<keyword evidence="2" id="KW-0472">Membrane</keyword>
<dbReference type="Proteomes" id="UP000604825">
    <property type="component" value="Unassembled WGS sequence"/>
</dbReference>
<feature type="region of interest" description="Disordered" evidence="1">
    <location>
        <begin position="110"/>
        <end position="131"/>
    </location>
</feature>
<dbReference type="EMBL" id="CAJGYO010000019">
    <property type="protein sequence ID" value="CAD6339944.1"/>
    <property type="molecule type" value="Genomic_DNA"/>
</dbReference>
<keyword evidence="4" id="KW-1185">Reference proteome</keyword>
<sequence>MAGAGLVPQAIVLALGAGALGGSDALRLLLQLAGRISPAADLAICVAIISLLTAPLLGTMLLARFVLKARAGAGGGAVPAATDLFAQVTAMVSVGAAFVVTACLLVVPGGAPSASRSTSPSRTRSWSPFSPCAPPSPPPPWLCGPAASSAWRVAIVTVAGTTLLVRCSRRARNTAGAGGGAAARTN</sequence>
<protein>
    <submittedName>
        <fullName evidence="3">Uncharacterized protein</fullName>
    </submittedName>
</protein>
<feature type="transmembrane region" description="Helical" evidence="2">
    <location>
        <begin position="85"/>
        <end position="107"/>
    </location>
</feature>
<reference evidence="3" key="1">
    <citation type="submission" date="2020-10" db="EMBL/GenBank/DDBJ databases">
        <authorList>
            <person name="Han B."/>
            <person name="Lu T."/>
            <person name="Zhao Q."/>
            <person name="Huang X."/>
            <person name="Zhao Y."/>
        </authorList>
    </citation>
    <scope>NUCLEOTIDE SEQUENCE</scope>
</reference>
<evidence type="ECO:0000256" key="1">
    <source>
        <dbReference type="SAM" id="MobiDB-lite"/>
    </source>
</evidence>